<dbReference type="EMBL" id="JACHCA010000019">
    <property type="protein sequence ID" value="MBB6131023.1"/>
    <property type="molecule type" value="Genomic_DNA"/>
</dbReference>
<name>A0A841JIN1_9SPHI</name>
<dbReference type="InterPro" id="IPR041700">
    <property type="entry name" value="OMP_b-brl_3"/>
</dbReference>
<dbReference type="PANTHER" id="PTHR40980">
    <property type="entry name" value="PLUG DOMAIN-CONTAINING PROTEIN"/>
    <property type="match status" value="1"/>
</dbReference>
<organism evidence="6 7">
    <name type="scientific">Mucilaginibacter lappiensis</name>
    <dbReference type="NCBI Taxonomy" id="354630"/>
    <lineage>
        <taxon>Bacteria</taxon>
        <taxon>Pseudomonadati</taxon>
        <taxon>Bacteroidota</taxon>
        <taxon>Sphingobacteriia</taxon>
        <taxon>Sphingobacteriales</taxon>
        <taxon>Sphingobacteriaceae</taxon>
        <taxon>Mucilaginibacter</taxon>
    </lineage>
</organism>
<dbReference type="Gene3D" id="2.60.40.1120">
    <property type="entry name" value="Carboxypeptidase-like, regulatory domain"/>
    <property type="match status" value="1"/>
</dbReference>
<dbReference type="GO" id="GO:0009279">
    <property type="term" value="C:cell outer membrane"/>
    <property type="evidence" value="ECO:0007669"/>
    <property type="project" value="UniProtKB-SubCell"/>
</dbReference>
<keyword evidence="2" id="KW-0472">Membrane</keyword>
<protein>
    <submittedName>
        <fullName evidence="6">Outer membrane receptor protein involved in Fe transport</fullName>
    </submittedName>
</protein>
<evidence type="ECO:0000256" key="1">
    <source>
        <dbReference type="ARBA" id="ARBA00004442"/>
    </source>
</evidence>
<dbReference type="InterPro" id="IPR037066">
    <property type="entry name" value="Plug_dom_sf"/>
</dbReference>
<reference evidence="6 7" key="1">
    <citation type="submission" date="2020-08" db="EMBL/GenBank/DDBJ databases">
        <title>Genomic Encyclopedia of Type Strains, Phase IV (KMG-V): Genome sequencing to study the core and pangenomes of soil and plant-associated prokaryotes.</title>
        <authorList>
            <person name="Whitman W."/>
        </authorList>
    </citation>
    <scope>NUCLEOTIDE SEQUENCE [LARGE SCALE GENOMIC DNA]</scope>
    <source>
        <strain evidence="6 7">MP601</strain>
    </source>
</reference>
<feature type="region of interest" description="Disordered" evidence="4">
    <location>
        <begin position="795"/>
        <end position="814"/>
    </location>
</feature>
<evidence type="ECO:0000259" key="5">
    <source>
        <dbReference type="Pfam" id="PF14905"/>
    </source>
</evidence>
<dbReference type="Pfam" id="PF14905">
    <property type="entry name" value="OMP_b-brl_3"/>
    <property type="match status" value="1"/>
</dbReference>
<accession>A0A841JIN1</accession>
<proteinExistence type="predicted"/>
<dbReference type="RefSeq" id="WP_183589644.1">
    <property type="nucleotide sequence ID" value="NZ_JACHCA010000019.1"/>
</dbReference>
<dbReference type="SUPFAM" id="SSF49464">
    <property type="entry name" value="Carboxypeptidase regulatory domain-like"/>
    <property type="match status" value="1"/>
</dbReference>
<dbReference type="Gene3D" id="2.40.170.20">
    <property type="entry name" value="TonB-dependent receptor, beta-barrel domain"/>
    <property type="match status" value="1"/>
</dbReference>
<feature type="compositionally biased region" description="Basic and acidic residues" evidence="4">
    <location>
        <begin position="797"/>
        <end position="814"/>
    </location>
</feature>
<dbReference type="Proteomes" id="UP000548326">
    <property type="component" value="Unassembled WGS sequence"/>
</dbReference>
<dbReference type="InterPro" id="IPR036942">
    <property type="entry name" value="Beta-barrel_TonB_sf"/>
</dbReference>
<gene>
    <name evidence="6" type="ORF">HDF22_005174</name>
</gene>
<dbReference type="PANTHER" id="PTHR40980:SF4">
    <property type="entry name" value="TONB-DEPENDENT RECEPTOR-LIKE BETA-BARREL DOMAIN-CONTAINING PROTEIN"/>
    <property type="match status" value="1"/>
</dbReference>
<dbReference type="SUPFAM" id="SSF56935">
    <property type="entry name" value="Porins"/>
    <property type="match status" value="1"/>
</dbReference>
<comment type="subcellular location">
    <subcellularLocation>
        <location evidence="1">Cell outer membrane</location>
    </subcellularLocation>
</comment>
<keyword evidence="6" id="KW-0675">Receptor</keyword>
<dbReference type="Pfam" id="PF13620">
    <property type="entry name" value="CarboxypepD_reg"/>
    <property type="match status" value="1"/>
</dbReference>
<dbReference type="Gene3D" id="2.170.130.10">
    <property type="entry name" value="TonB-dependent receptor, plug domain"/>
    <property type="match status" value="1"/>
</dbReference>
<evidence type="ECO:0000313" key="7">
    <source>
        <dbReference type="Proteomes" id="UP000548326"/>
    </source>
</evidence>
<evidence type="ECO:0000256" key="3">
    <source>
        <dbReference type="ARBA" id="ARBA00023237"/>
    </source>
</evidence>
<feature type="domain" description="Outer membrane protein beta-barrel" evidence="5">
    <location>
        <begin position="386"/>
        <end position="784"/>
    </location>
</feature>
<evidence type="ECO:0000256" key="4">
    <source>
        <dbReference type="SAM" id="MobiDB-lite"/>
    </source>
</evidence>
<dbReference type="InterPro" id="IPR008969">
    <property type="entry name" value="CarboxyPept-like_regulatory"/>
</dbReference>
<evidence type="ECO:0000313" key="6">
    <source>
        <dbReference type="EMBL" id="MBB6131023.1"/>
    </source>
</evidence>
<keyword evidence="3" id="KW-0998">Cell outer membrane</keyword>
<dbReference type="AlphaFoldDB" id="A0A841JIN1"/>
<comment type="caution">
    <text evidence="6">The sequence shown here is derived from an EMBL/GenBank/DDBJ whole genome shotgun (WGS) entry which is preliminary data.</text>
</comment>
<evidence type="ECO:0000256" key="2">
    <source>
        <dbReference type="ARBA" id="ARBA00023136"/>
    </source>
</evidence>
<sequence length="814" mass="91377">MNKRLIRLLTLLFIALFEFTSLTLKAQGNLTLTGSVVDNSNNTPVELATVKLISTEDPNNIKSLQTDSAGKFTIKGLKKGIYSINVSYLGYKMLDKTGIELTGATPVYNIGILKLIPNLNQLGEVQVKAEKQLVSNKPGKMEINAQSKIFASSNTAFDVLQKAPGVALLNGSFKINGNVEPDILLNGRRTPLSMEELKSIPYDNIEKIEIISNPNSSYEGDRKAIINIVLKNKVKETGYNTSLYTEYARNKYNQFNFGGDFSFKQKKYTITASAGRIWTPAFTDITGNRYYEQDGQNYLLNTKSFIKNKPTLLYYNAGLEYYIDTANTFGVYYRGTNTKISQEPNSVSKTFLGNTADDSQLVSLINTTGLTKTDATNATYTVNYEHAFHKKGTKFSLESNLGSYDLTQNQNTISSNVNTPTNTSGIINDAKSTIDLFNINADFQTAFSKAITLQIGGKFNNSTTKDGLVSDSVKNNAVINAAGQTNNFKYEEKIYAYYFNLDYDFGFATLEVGTRIEDTRSTGIAAIASQSFTKNYTNVLPGAQLYKKWGSGQTLTLSYAKKISRPSYRDLNPFVFIIDPYTYVSGNPFLNPSTYNNFKVEYSIHSVNMSLSYRTQKNIITQLPVLNSETNILTYSPLNLDKKRNISFDLNFPLKVANWWTLENSSTVLHDHYESQLAGGAFTRNKINFTNNFVSTFTISPGFYFNTAFFYTSPSVFNFYQVNALSSLDFGLKKELLKKKLTIDVNYYDVYRGRKDVLTVNYLNLHNSLSQFTNTRYFNFRLTYSFGNQSINGNLKNEPKATEEGDRVKNGLNQ</sequence>